<feature type="transmembrane region" description="Helical" evidence="1">
    <location>
        <begin position="20"/>
        <end position="37"/>
    </location>
</feature>
<feature type="transmembrane region" description="Helical" evidence="1">
    <location>
        <begin position="102"/>
        <end position="124"/>
    </location>
</feature>
<keyword evidence="1" id="KW-1133">Transmembrane helix</keyword>
<protein>
    <recommendedName>
        <fullName evidence="4">O-antigen polymerase</fullName>
    </recommendedName>
</protein>
<keyword evidence="3" id="KW-1185">Reference proteome</keyword>
<organism evidence="2 3">
    <name type="scientific">Terriglobus saanensis (strain ATCC BAA-1853 / DSM 23119 / SP1PR4)</name>
    <dbReference type="NCBI Taxonomy" id="401053"/>
    <lineage>
        <taxon>Bacteria</taxon>
        <taxon>Pseudomonadati</taxon>
        <taxon>Acidobacteriota</taxon>
        <taxon>Terriglobia</taxon>
        <taxon>Terriglobales</taxon>
        <taxon>Acidobacteriaceae</taxon>
        <taxon>Terriglobus</taxon>
    </lineage>
</organism>
<keyword evidence="1" id="KW-0812">Transmembrane</keyword>
<dbReference type="KEGG" id="tsa:AciPR4_3515"/>
<proteinExistence type="predicted"/>
<evidence type="ECO:0008006" key="4">
    <source>
        <dbReference type="Google" id="ProtNLM"/>
    </source>
</evidence>
<dbReference type="EMBL" id="CP002467">
    <property type="protein sequence ID" value="ADV84268.1"/>
    <property type="molecule type" value="Genomic_DNA"/>
</dbReference>
<feature type="transmembrane region" description="Helical" evidence="1">
    <location>
        <begin position="136"/>
        <end position="157"/>
    </location>
</feature>
<accession>E8UY34</accession>
<gene>
    <name evidence="2" type="ordered locus">AciPR4_3515</name>
</gene>
<feature type="transmembrane region" description="Helical" evidence="1">
    <location>
        <begin position="369"/>
        <end position="389"/>
    </location>
</feature>
<dbReference type="Proteomes" id="UP000006844">
    <property type="component" value="Chromosome"/>
</dbReference>
<feature type="transmembrane region" description="Helical" evidence="1">
    <location>
        <begin position="336"/>
        <end position="357"/>
    </location>
</feature>
<dbReference type="OrthoDB" id="253898at2"/>
<evidence type="ECO:0000313" key="3">
    <source>
        <dbReference type="Proteomes" id="UP000006844"/>
    </source>
</evidence>
<feature type="transmembrane region" description="Helical" evidence="1">
    <location>
        <begin position="72"/>
        <end position="90"/>
    </location>
</feature>
<dbReference type="HOGENOM" id="CLU_716947_0_0_0"/>
<feature type="transmembrane region" description="Helical" evidence="1">
    <location>
        <begin position="43"/>
        <end position="60"/>
    </location>
</feature>
<feature type="transmembrane region" description="Helical" evidence="1">
    <location>
        <begin position="395"/>
        <end position="413"/>
    </location>
</feature>
<sequence>MASTSLTLERPAGHHRTIQVIAALLCVFIVLVPKGGIKAIGLPITWGYLLLIFSFIYSLPTRLLTYRMFYSRRLLITLATIVSFLIPFFYSTWANGIASLPFFVSTFTNFVVLPFLFFIFYPPFLPQLDGPRFRKVLVFCILGAAIYGIFTFLLRPITGKYVEIPFLTTNSGDANLEATKNIARGNTFKLISTYNNGNIYGVCTFILLPLFDRLVSQRWKRLTVRAAIFLTLSRSVWAGLFFEQILSMAAVFVEQARSFPRIHGKALLSRLLLLSACGVVLSVIVVWMNRDSSFIFDSELGGRANSLSTFSYATFLPSVPVDAFFEILYASAVYQYGYLGLLAIIAVFFGPWIVLLSDLRALSDPYRRAAMKGLVLYSLLSFGDCAISFIPVMTFYWFAYMVFLFGFPGHLVVSSTRVKTRSSTFLNPTPARISPVGGLT</sequence>
<feature type="transmembrane region" description="Helical" evidence="1">
    <location>
        <begin position="197"/>
        <end position="215"/>
    </location>
</feature>
<reference evidence="2 3" key="1">
    <citation type="journal article" date="2012" name="Stand. Genomic Sci.">
        <title>Complete genome sequence of Terriglobus saanensis type strain SP1PR4(T), an Acidobacteria from tundra soil.</title>
        <authorList>
            <person name="Rawat S.R."/>
            <person name="Mannisto M.K."/>
            <person name="Starovoytov V."/>
            <person name="Goodwin L."/>
            <person name="Nolan M."/>
            <person name="Hauser L."/>
            <person name="Land M."/>
            <person name="Davenport K.W."/>
            <person name="Woyke T."/>
            <person name="Haggblom M.M."/>
        </authorList>
    </citation>
    <scope>NUCLEOTIDE SEQUENCE</scope>
    <source>
        <strain evidence="3">ATCC BAA-1853 / DSM 23119 / SP1PR4</strain>
    </source>
</reference>
<dbReference type="STRING" id="401053.AciPR4_3515"/>
<dbReference type="RefSeq" id="WP_013569998.1">
    <property type="nucleotide sequence ID" value="NC_014963.1"/>
</dbReference>
<dbReference type="AlphaFoldDB" id="E8UY34"/>
<feature type="transmembrane region" description="Helical" evidence="1">
    <location>
        <begin position="267"/>
        <end position="288"/>
    </location>
</feature>
<evidence type="ECO:0000256" key="1">
    <source>
        <dbReference type="SAM" id="Phobius"/>
    </source>
</evidence>
<name>E8UY34_TERSS</name>
<keyword evidence="1" id="KW-0472">Membrane</keyword>
<feature type="transmembrane region" description="Helical" evidence="1">
    <location>
        <begin position="227"/>
        <end position="247"/>
    </location>
</feature>
<evidence type="ECO:0000313" key="2">
    <source>
        <dbReference type="EMBL" id="ADV84268.1"/>
    </source>
</evidence>
<dbReference type="eggNOG" id="ENOG5032U58">
    <property type="taxonomic scope" value="Bacteria"/>
</dbReference>